<evidence type="ECO:0000313" key="2">
    <source>
        <dbReference type="EMBL" id="KXH65571.1"/>
    </source>
</evidence>
<sequence length="104" mass="11560">MAPDAKPAKASKTSKADKSDKEDKSKVHKLALKGSAKLVAEFVSLSFRPLWFSNTRYTPSSSNEASTQQKTSQRTSIIGFLSLPRQMKTNHTLRSVKKYGLNML</sequence>
<dbReference type="STRING" id="1209931.A0A135UYX2"/>
<gene>
    <name evidence="2" type="ORF">CSAL01_12155</name>
</gene>
<feature type="region of interest" description="Disordered" evidence="1">
    <location>
        <begin position="54"/>
        <end position="74"/>
    </location>
</feature>
<name>A0A135UYX2_9PEZI</name>
<feature type="compositionally biased region" description="Low complexity" evidence="1">
    <location>
        <begin position="1"/>
        <end position="13"/>
    </location>
</feature>
<dbReference type="AlphaFoldDB" id="A0A135UYX2"/>
<protein>
    <submittedName>
        <fullName evidence="2">HORMA domain-containing protein</fullName>
    </submittedName>
</protein>
<comment type="caution">
    <text evidence="2">The sequence shown here is derived from an EMBL/GenBank/DDBJ whole genome shotgun (WGS) entry which is preliminary data.</text>
</comment>
<proteinExistence type="predicted"/>
<organism evidence="2 3">
    <name type="scientific">Colletotrichum salicis</name>
    <dbReference type="NCBI Taxonomy" id="1209931"/>
    <lineage>
        <taxon>Eukaryota</taxon>
        <taxon>Fungi</taxon>
        <taxon>Dikarya</taxon>
        <taxon>Ascomycota</taxon>
        <taxon>Pezizomycotina</taxon>
        <taxon>Sordariomycetes</taxon>
        <taxon>Hypocreomycetidae</taxon>
        <taxon>Glomerellales</taxon>
        <taxon>Glomerellaceae</taxon>
        <taxon>Colletotrichum</taxon>
        <taxon>Colletotrichum acutatum species complex</taxon>
    </lineage>
</organism>
<accession>A0A135UYX2</accession>
<reference evidence="2 3" key="1">
    <citation type="submission" date="2014-02" db="EMBL/GenBank/DDBJ databases">
        <title>The genome sequence of Colletotrichum salicis CBS 607.94.</title>
        <authorList>
            <person name="Baroncelli R."/>
            <person name="Thon M.R."/>
        </authorList>
    </citation>
    <scope>NUCLEOTIDE SEQUENCE [LARGE SCALE GENOMIC DNA]</scope>
    <source>
        <strain evidence="2 3">CBS 607.94</strain>
    </source>
</reference>
<feature type="region of interest" description="Disordered" evidence="1">
    <location>
        <begin position="1"/>
        <end position="26"/>
    </location>
</feature>
<evidence type="ECO:0000256" key="1">
    <source>
        <dbReference type="SAM" id="MobiDB-lite"/>
    </source>
</evidence>
<dbReference type="Proteomes" id="UP000070121">
    <property type="component" value="Unassembled WGS sequence"/>
</dbReference>
<keyword evidence="3" id="KW-1185">Reference proteome</keyword>
<evidence type="ECO:0000313" key="3">
    <source>
        <dbReference type="Proteomes" id="UP000070121"/>
    </source>
</evidence>
<dbReference type="EMBL" id="JFFI01000865">
    <property type="protein sequence ID" value="KXH65571.1"/>
    <property type="molecule type" value="Genomic_DNA"/>
</dbReference>
<feature type="non-terminal residue" evidence="2">
    <location>
        <position position="104"/>
    </location>
</feature>
<feature type="compositionally biased region" description="Basic and acidic residues" evidence="1">
    <location>
        <begin position="14"/>
        <end position="25"/>
    </location>
</feature>